<name>A0A0E9UKT3_ANGAN</name>
<evidence type="ECO:0000313" key="1">
    <source>
        <dbReference type="EMBL" id="JAH66449.1"/>
    </source>
</evidence>
<reference evidence="1" key="2">
    <citation type="journal article" date="2015" name="Fish Shellfish Immunol.">
        <title>Early steps in the European eel (Anguilla anguilla)-Vibrio vulnificus interaction in the gills: Role of the RtxA13 toxin.</title>
        <authorList>
            <person name="Callol A."/>
            <person name="Pajuelo D."/>
            <person name="Ebbesson L."/>
            <person name="Teles M."/>
            <person name="MacKenzie S."/>
            <person name="Amaro C."/>
        </authorList>
    </citation>
    <scope>NUCLEOTIDE SEQUENCE</scope>
</reference>
<dbReference type="AlphaFoldDB" id="A0A0E9UKT3"/>
<dbReference type="EMBL" id="GBXM01042128">
    <property type="protein sequence ID" value="JAH66449.1"/>
    <property type="molecule type" value="Transcribed_RNA"/>
</dbReference>
<accession>A0A0E9UKT3</accession>
<sequence length="16" mass="2087">MREETRKFQMKQKSFI</sequence>
<proteinExistence type="predicted"/>
<organism evidence="1">
    <name type="scientific">Anguilla anguilla</name>
    <name type="common">European freshwater eel</name>
    <name type="synonym">Muraena anguilla</name>
    <dbReference type="NCBI Taxonomy" id="7936"/>
    <lineage>
        <taxon>Eukaryota</taxon>
        <taxon>Metazoa</taxon>
        <taxon>Chordata</taxon>
        <taxon>Craniata</taxon>
        <taxon>Vertebrata</taxon>
        <taxon>Euteleostomi</taxon>
        <taxon>Actinopterygii</taxon>
        <taxon>Neopterygii</taxon>
        <taxon>Teleostei</taxon>
        <taxon>Anguilliformes</taxon>
        <taxon>Anguillidae</taxon>
        <taxon>Anguilla</taxon>
    </lineage>
</organism>
<reference evidence="1" key="1">
    <citation type="submission" date="2014-11" db="EMBL/GenBank/DDBJ databases">
        <authorList>
            <person name="Amaro Gonzalez C."/>
        </authorList>
    </citation>
    <scope>NUCLEOTIDE SEQUENCE</scope>
</reference>
<protein>
    <submittedName>
        <fullName evidence="1">Uncharacterized protein</fullName>
    </submittedName>
</protein>